<protein>
    <submittedName>
        <fullName evidence="1">Uncharacterized protein</fullName>
    </submittedName>
</protein>
<dbReference type="Proteomes" id="UP000272336">
    <property type="component" value="Unassembled WGS sequence"/>
</dbReference>
<dbReference type="Proteomes" id="UP000184277">
    <property type="component" value="Unassembled WGS sequence"/>
</dbReference>
<gene>
    <name evidence="2" type="ORF">BK383_13440</name>
    <name evidence="1" type="ORF">D9D43_13555</name>
</gene>
<dbReference type="EMBL" id="MOKI01000025">
    <property type="protein sequence ID" value="OJR54535.1"/>
    <property type="molecule type" value="Genomic_DNA"/>
</dbReference>
<reference evidence="2 3" key="1">
    <citation type="submission" date="2016-10" db="EMBL/GenBank/DDBJ databases">
        <title>Comprehensive resistome analysis reveals the prevalence of NDM and MCR-1 in Chinese poultry production.</title>
        <authorList>
            <person name="Wang Y."/>
            <person name="Zhang R."/>
            <person name="Li J."/>
            <person name="Wu Z."/>
            <person name="Wenjuan Y."/>
            <person name="Schwarz S."/>
            <person name="Tyrrell J."/>
            <person name="Zheng Y."/>
            <person name="Wang S."/>
            <person name="Shen Z."/>
            <person name="Liu Z."/>
            <person name="Lei L."/>
            <person name="Li M."/>
            <person name="Zhang Q."/>
            <person name="Wu C."/>
            <person name="Zhang Q."/>
            <person name="Wu Y."/>
            <person name="Walsh T."/>
            <person name="Shen J."/>
        </authorList>
    </citation>
    <scope>NUCLEOTIDE SEQUENCE [LARGE SCALE GENOMIC DNA]</scope>
    <source>
        <strain evidence="2 3">570</strain>
    </source>
</reference>
<evidence type="ECO:0000313" key="4">
    <source>
        <dbReference type="Proteomes" id="UP000272336"/>
    </source>
</evidence>
<comment type="caution">
    <text evidence="1">The sequence shown here is derived from an EMBL/GenBank/DDBJ whole genome shotgun (WGS) entry which is preliminary data.</text>
</comment>
<evidence type="ECO:0000313" key="3">
    <source>
        <dbReference type="Proteomes" id="UP000184277"/>
    </source>
</evidence>
<sequence length="64" mass="7208">MKVHFRFSIDAMTALVRTGEVPRCYGHLATTPTGQRQFIMSGIRKGHGTVPSPLRERVRVRGKD</sequence>
<organism evidence="1 4">
    <name type="scientific">Escherichia coli</name>
    <dbReference type="NCBI Taxonomy" id="562"/>
    <lineage>
        <taxon>Bacteria</taxon>
        <taxon>Pseudomonadati</taxon>
        <taxon>Pseudomonadota</taxon>
        <taxon>Gammaproteobacteria</taxon>
        <taxon>Enterobacterales</taxon>
        <taxon>Enterobacteriaceae</taxon>
        <taxon>Escherichia</taxon>
    </lineage>
</organism>
<dbReference type="AlphaFoldDB" id="A0A0D8WHB1"/>
<evidence type="ECO:0000313" key="2">
    <source>
        <dbReference type="EMBL" id="OJR54535.1"/>
    </source>
</evidence>
<dbReference type="EMBL" id="RNLZ01000022">
    <property type="protein sequence ID" value="MGE14601.1"/>
    <property type="molecule type" value="Genomic_DNA"/>
</dbReference>
<evidence type="ECO:0000313" key="1">
    <source>
        <dbReference type="EMBL" id="MGE14601.1"/>
    </source>
</evidence>
<reference evidence="1 4" key="2">
    <citation type="submission" date="2018-10" db="EMBL/GenBank/DDBJ databases">
        <authorList>
            <consortium name="NARMS: The National Antimicrobial Resistance Monitoring System"/>
        </authorList>
    </citation>
    <scope>NUCLEOTIDE SEQUENCE [LARGE SCALE GENOMIC DNA]</scope>
    <source>
        <strain evidence="1 4">CVM N17EC0060</strain>
    </source>
</reference>
<name>A0A0D8WHB1_ECOLX</name>
<proteinExistence type="predicted"/>
<accession>A0A0D8WHB1</accession>